<sequence>MSDPFVETIDSWTNFFMLTGSVAATLIGLIFVSVSLHIDFIASVRKDSDMNTMARQTFGDFLMILSFAFIFMVPFETPMGVGVPLLILGLMMLARTGKLWLKFARSRSSRGRAFTSNQMLGRLLIPNTVCFAIVVFLAIGILHGDTRYLDWIVLVVIWLMISSTINAWDLMLQVADMKREKEQQG</sequence>
<evidence type="ECO:0000313" key="2">
    <source>
        <dbReference type="EMBL" id="KUG16245.1"/>
    </source>
</evidence>
<protein>
    <submittedName>
        <fullName evidence="2">Uncharacterized protein</fullName>
    </submittedName>
</protein>
<feature type="transmembrane region" description="Helical" evidence="1">
    <location>
        <begin position="12"/>
        <end position="36"/>
    </location>
</feature>
<organism evidence="2">
    <name type="scientific">hydrocarbon metagenome</name>
    <dbReference type="NCBI Taxonomy" id="938273"/>
    <lineage>
        <taxon>unclassified sequences</taxon>
        <taxon>metagenomes</taxon>
        <taxon>ecological metagenomes</taxon>
    </lineage>
</organism>
<reference evidence="2" key="1">
    <citation type="journal article" date="2015" name="Proc. Natl. Acad. Sci. U.S.A.">
        <title>Networks of energetic and metabolic interactions define dynamics in microbial communities.</title>
        <authorList>
            <person name="Embree M."/>
            <person name="Liu J.K."/>
            <person name="Al-Bassam M.M."/>
            <person name="Zengler K."/>
        </authorList>
    </citation>
    <scope>NUCLEOTIDE SEQUENCE</scope>
</reference>
<keyword evidence="1" id="KW-1133">Transmembrane helix</keyword>
<comment type="caution">
    <text evidence="2">The sequence shown here is derived from an EMBL/GenBank/DDBJ whole genome shotgun (WGS) entry which is preliminary data.</text>
</comment>
<accession>A0A0W8F5X8</accession>
<dbReference type="AlphaFoldDB" id="A0A0W8F5X8"/>
<gene>
    <name evidence="2" type="ORF">ASZ90_014074</name>
</gene>
<feature type="transmembrane region" description="Helical" evidence="1">
    <location>
        <begin position="148"/>
        <end position="171"/>
    </location>
</feature>
<proteinExistence type="predicted"/>
<name>A0A0W8F5X8_9ZZZZ</name>
<keyword evidence="1" id="KW-0812">Transmembrane</keyword>
<keyword evidence="1" id="KW-0472">Membrane</keyword>
<dbReference type="EMBL" id="LNQE01001505">
    <property type="protein sequence ID" value="KUG16245.1"/>
    <property type="molecule type" value="Genomic_DNA"/>
</dbReference>
<feature type="transmembrane region" description="Helical" evidence="1">
    <location>
        <begin position="122"/>
        <end position="142"/>
    </location>
</feature>
<feature type="transmembrane region" description="Helical" evidence="1">
    <location>
        <begin position="57"/>
        <end position="75"/>
    </location>
</feature>
<evidence type="ECO:0000256" key="1">
    <source>
        <dbReference type="SAM" id="Phobius"/>
    </source>
</evidence>
<feature type="transmembrane region" description="Helical" evidence="1">
    <location>
        <begin position="81"/>
        <end position="101"/>
    </location>
</feature>